<feature type="region of interest" description="Disordered" evidence="5">
    <location>
        <begin position="491"/>
        <end position="518"/>
    </location>
</feature>
<dbReference type="Proteomes" id="UP000030665">
    <property type="component" value="Unassembled WGS sequence"/>
</dbReference>
<dbReference type="GO" id="GO:0006325">
    <property type="term" value="P:chromatin organization"/>
    <property type="evidence" value="ECO:0007669"/>
    <property type="project" value="UniProtKB-KW"/>
</dbReference>
<dbReference type="InterPro" id="IPR013083">
    <property type="entry name" value="Znf_RING/FYVE/PHD"/>
</dbReference>
<feature type="compositionally biased region" description="Basic and acidic residues" evidence="5">
    <location>
        <begin position="170"/>
        <end position="182"/>
    </location>
</feature>
<keyword evidence="4" id="KW-0156">Chromatin regulator</keyword>
<dbReference type="GO" id="GO:0006355">
    <property type="term" value="P:regulation of DNA-templated transcription"/>
    <property type="evidence" value="ECO:0007669"/>
    <property type="project" value="TreeGrafter"/>
</dbReference>
<evidence type="ECO:0000259" key="6">
    <source>
        <dbReference type="SMART" id="SM00249"/>
    </source>
</evidence>
<dbReference type="SMART" id="SM00249">
    <property type="entry name" value="PHD"/>
    <property type="match status" value="1"/>
</dbReference>
<dbReference type="InterPro" id="IPR046341">
    <property type="entry name" value="SET_dom_sf"/>
</dbReference>
<dbReference type="AlphaFoldDB" id="A0A077Z1W7"/>
<dbReference type="GO" id="GO:0008270">
    <property type="term" value="F:zinc ion binding"/>
    <property type="evidence" value="ECO:0007669"/>
    <property type="project" value="UniProtKB-KW"/>
</dbReference>
<keyword evidence="2" id="KW-0863">Zinc-finger</keyword>
<dbReference type="OrthoDB" id="5877798at2759"/>
<evidence type="ECO:0000256" key="5">
    <source>
        <dbReference type="SAM" id="MobiDB-lite"/>
    </source>
</evidence>
<dbReference type="Gene3D" id="3.30.40.10">
    <property type="entry name" value="Zinc/RING finger domain, C3HC4 (zinc finger)"/>
    <property type="match status" value="1"/>
</dbReference>
<dbReference type="SUPFAM" id="SSF57903">
    <property type="entry name" value="FYVE/PHD zinc finger"/>
    <property type="match status" value="1"/>
</dbReference>
<feature type="region of interest" description="Disordered" evidence="5">
    <location>
        <begin position="130"/>
        <end position="182"/>
    </location>
</feature>
<accession>A0A077Z1W7</accession>
<feature type="region of interest" description="Disordered" evidence="5">
    <location>
        <begin position="822"/>
        <end position="862"/>
    </location>
</feature>
<dbReference type="PANTHER" id="PTHR46462">
    <property type="entry name" value="UPSET, ISOFORM A"/>
    <property type="match status" value="1"/>
</dbReference>
<sequence length="1289" mass="140666">MLRVGELNGRLESSSIIPAFLDGQRVVDSRKLVASNFCCGSNASTEDACASDGTSESRVADYSALETPDSDGSDDKGYCSSPILDPVSFDHCYVSCQRMPWTSDKGKGHVAPRIKTLGSFEQAAEVATKLKQKNGDDRSAVGSDNLSPSCENEGEISESVQAGETQNPAVDDKSASELHLNDGDGHDYFTSPVYSQEDSLAKGVMPTNFEYVKPIGSGSTINLSGGFQQLREAQASNSLTSGSGPLDKKGSFVYSSALAYGCPKLQGAVSPVRENEKTISNGFTKGSAYLQTSSALGRTPSVVSPPSTAPVLEQARVVPRHGRSNFDVDDSNQSVYERIRIALEKAEAQKQLMAAKTNVPSPSFDKAADEEKSASDKPVSADKKQRKDKGPGKEKAPRKFKKKDSLRSAEEDYVTRCLCGFGHNDDFMIQCDRCEVWQHCECLAIKPTNVPEKYLCEICEPRCLPFTSEEASHLQSVKLNASKHGVKTLQEKKKRCQSSQVSLPDKEGHKRRVRTEGNDESHQQCSAELWKLVKELYDSDELDSMTQKLRPSPPCKVLYVAPNITGLVVACTLAPDVPILECFGHAALAKECRTRVKGGIPRPHVFLVNNFKVGDTSSVKLCLRFMGEDDQWMQHVRRSCHPNSKKGLRFFLVSTTKIEKGEEVCVPFDYDFRKSSVQITCACTSIHETARDHDCPVELFNKELMASKARKKQSSKILDKHRPGKRKRNRAMPAIDWNSRRTASAKVDSGDSSRSDNEPKPRRVRKKHFELIQLQQSSYFEKSGEASEGSVGHPSSADYSKSSSREERKMQFIIERIQRMEDTVQKTRRKRSKKVSLDKDSTDHSLMPTDSSDREGGKSSAYVDGGHFVKAEAPPESALLMDVCSEGRVRRKRQSGESIENDSKEQSCQEQTIVPNEGEEDDRNEKVTSASPAIFSTDKDSQDSSSNVASSRNAIGVISLLASAAYLNNCDREAAAALNAPSDNVVAEKSKKVRKMSIEEYKRLKRCTFEPGKSEQLADSAAGDCRLDRSELPTLQVRPSFFPSCTDESLKSVGSIPSLKLFSLEEHAANGNEDTPLFSKEKGPNAEPEPGDELNINVNRGALADRLDVMRPLFGVQCKEEEAQNPPHEAQRAPQQNNFTAYGPGSYYPTPFGNGIGGQFGCFPAYNPSYAAATPCMLPFGFYSRVPPPPPPPPPPATLPPASIVGTTVPPVQHMHPAVVPAVVPPGYIGNLDYLVMFSGTAAAATTAVALAAADQAAGQKQAPTIGSVHRPPRRFGSENDEGASTSSL</sequence>
<feature type="compositionally biased region" description="Basic and acidic residues" evidence="5">
    <location>
        <begin position="366"/>
        <end position="405"/>
    </location>
</feature>
<feature type="domain" description="Zinc finger PHD-type" evidence="6">
    <location>
        <begin position="416"/>
        <end position="460"/>
    </location>
</feature>
<name>A0A077Z1W7_TRITR</name>
<dbReference type="CDD" id="cd10529">
    <property type="entry name" value="SET_SETD5-like"/>
    <property type="match status" value="1"/>
</dbReference>
<protein>
    <submittedName>
        <fullName evidence="7">PHD finger protein</fullName>
    </submittedName>
</protein>
<evidence type="ECO:0000313" key="8">
    <source>
        <dbReference type="Proteomes" id="UP000030665"/>
    </source>
</evidence>
<dbReference type="SUPFAM" id="SSF82199">
    <property type="entry name" value="SET domain"/>
    <property type="match status" value="1"/>
</dbReference>
<dbReference type="InterPro" id="IPR001965">
    <property type="entry name" value="Znf_PHD"/>
</dbReference>
<dbReference type="CDD" id="cd15550">
    <property type="entry name" value="PHD_MLL5"/>
    <property type="match status" value="1"/>
</dbReference>
<dbReference type="GO" id="GO:0070210">
    <property type="term" value="C:Rpd3L-Expanded complex"/>
    <property type="evidence" value="ECO:0007669"/>
    <property type="project" value="TreeGrafter"/>
</dbReference>
<dbReference type="GO" id="GO:0034967">
    <property type="term" value="C:Set3 complex"/>
    <property type="evidence" value="ECO:0007669"/>
    <property type="project" value="TreeGrafter"/>
</dbReference>
<dbReference type="InterPro" id="IPR011011">
    <property type="entry name" value="Znf_FYVE_PHD"/>
</dbReference>
<feature type="region of interest" description="Disordered" evidence="5">
    <location>
        <begin position="353"/>
        <end position="405"/>
    </location>
</feature>
<feature type="region of interest" description="Disordered" evidence="5">
    <location>
        <begin position="1255"/>
        <end position="1289"/>
    </location>
</feature>
<keyword evidence="8" id="KW-1185">Reference proteome</keyword>
<feature type="region of interest" description="Disordered" evidence="5">
    <location>
        <begin position="1070"/>
        <end position="1095"/>
    </location>
</feature>
<evidence type="ECO:0000256" key="4">
    <source>
        <dbReference type="ARBA" id="ARBA00022853"/>
    </source>
</evidence>
<feature type="region of interest" description="Disordered" evidence="5">
    <location>
        <begin position="891"/>
        <end position="947"/>
    </location>
</feature>
<dbReference type="Pfam" id="PF20826">
    <property type="entry name" value="PHD_5"/>
    <property type="match status" value="1"/>
</dbReference>
<feature type="compositionally biased region" description="Basic and acidic residues" evidence="5">
    <location>
        <begin position="504"/>
        <end position="518"/>
    </location>
</feature>
<reference evidence="7" key="2">
    <citation type="submission" date="2014-03" db="EMBL/GenBank/DDBJ databases">
        <title>The whipworm genome and dual-species transcriptomics of an intimate host-pathogen interaction.</title>
        <authorList>
            <person name="Foth B.J."/>
            <person name="Tsai I.J."/>
            <person name="Reid A.J."/>
            <person name="Bancroft A.J."/>
            <person name="Nichol S."/>
            <person name="Tracey A."/>
            <person name="Holroyd N."/>
            <person name="Cotton J.A."/>
            <person name="Stanley E.J."/>
            <person name="Zarowiecki M."/>
            <person name="Liu J.Z."/>
            <person name="Huckvale T."/>
            <person name="Cooper P.J."/>
            <person name="Grencis R.K."/>
            <person name="Berriman M."/>
        </authorList>
    </citation>
    <scope>NUCLEOTIDE SEQUENCE [LARGE SCALE GENOMIC DNA]</scope>
</reference>
<keyword evidence="3" id="KW-0862">Zinc</keyword>
<evidence type="ECO:0000256" key="2">
    <source>
        <dbReference type="ARBA" id="ARBA00022771"/>
    </source>
</evidence>
<evidence type="ECO:0000313" key="7">
    <source>
        <dbReference type="EMBL" id="CDW54502.1"/>
    </source>
</evidence>
<feature type="region of interest" description="Disordered" evidence="5">
    <location>
        <begin position="707"/>
        <end position="806"/>
    </location>
</feature>
<dbReference type="PANTHER" id="PTHR46462:SF3">
    <property type="entry name" value="UPSET, ISOFORM A"/>
    <property type="match status" value="1"/>
</dbReference>
<dbReference type="EMBL" id="HG805901">
    <property type="protein sequence ID" value="CDW54502.1"/>
    <property type="molecule type" value="Genomic_DNA"/>
</dbReference>
<dbReference type="PROSITE" id="PS01359">
    <property type="entry name" value="ZF_PHD_1"/>
    <property type="match status" value="1"/>
</dbReference>
<feature type="compositionally biased region" description="Basic and acidic residues" evidence="5">
    <location>
        <begin position="748"/>
        <end position="761"/>
    </location>
</feature>
<dbReference type="STRING" id="36087.A0A077Z1W7"/>
<evidence type="ECO:0000256" key="3">
    <source>
        <dbReference type="ARBA" id="ARBA00022833"/>
    </source>
</evidence>
<keyword evidence="1" id="KW-0479">Metal-binding</keyword>
<gene>
    <name evidence="7" type="ORF">TTRE_0000277201</name>
</gene>
<proteinExistence type="predicted"/>
<reference evidence="7" key="1">
    <citation type="submission" date="2014-01" db="EMBL/GenBank/DDBJ databases">
        <authorList>
            <person name="Aslett M."/>
        </authorList>
    </citation>
    <scope>NUCLEOTIDE SEQUENCE</scope>
</reference>
<organism evidence="7 8">
    <name type="scientific">Trichuris trichiura</name>
    <name type="common">Whipworm</name>
    <name type="synonym">Trichocephalus trichiurus</name>
    <dbReference type="NCBI Taxonomy" id="36087"/>
    <lineage>
        <taxon>Eukaryota</taxon>
        <taxon>Metazoa</taxon>
        <taxon>Ecdysozoa</taxon>
        <taxon>Nematoda</taxon>
        <taxon>Enoplea</taxon>
        <taxon>Dorylaimia</taxon>
        <taxon>Trichinellida</taxon>
        <taxon>Trichuridae</taxon>
        <taxon>Trichuris</taxon>
    </lineage>
</organism>
<feature type="compositionally biased region" description="Polar residues" evidence="5">
    <location>
        <begin position="158"/>
        <end position="168"/>
    </location>
</feature>
<evidence type="ECO:0000256" key="1">
    <source>
        <dbReference type="ARBA" id="ARBA00022723"/>
    </source>
</evidence>
<dbReference type="InterPro" id="IPR019786">
    <property type="entry name" value="Zinc_finger_PHD-type_CS"/>
</dbReference>